<dbReference type="AlphaFoldDB" id="A0A3E2VYV1"/>
<sequence length="92" mass="10353">MKKILLFVSLLRACSAIGKKSDKKEIQTTLKNDKNTERVSLCKGQASGDEHHNLSKQKDSDEFDSDVAKVKSQITSSLIHRILHEVFLNNTI</sequence>
<accession>A0A3E2VYV1</accession>
<protein>
    <submittedName>
        <fullName evidence="1">Uncharacterized protein</fullName>
    </submittedName>
</protein>
<comment type="caution">
    <text evidence="1">The sequence shown here is derived from an EMBL/GenBank/DDBJ whole genome shotgun (WGS) entry which is preliminary data.</text>
</comment>
<evidence type="ECO:0000313" key="1">
    <source>
        <dbReference type="EMBL" id="RGC16578.1"/>
    </source>
</evidence>
<dbReference type="Proteomes" id="UP000260025">
    <property type="component" value="Unassembled WGS sequence"/>
</dbReference>
<name>A0A3E2VYV1_CLOIN</name>
<reference evidence="1 2" key="1">
    <citation type="submission" date="2018-08" db="EMBL/GenBank/DDBJ databases">
        <title>A genome reference for cultivated species of the human gut microbiota.</title>
        <authorList>
            <person name="Zou Y."/>
            <person name="Xue W."/>
            <person name="Luo G."/>
        </authorList>
    </citation>
    <scope>NUCLEOTIDE SEQUENCE [LARGE SCALE GENOMIC DNA]</scope>
    <source>
        <strain evidence="1 2">OF01-2LB</strain>
    </source>
</reference>
<organism evidence="1 2">
    <name type="scientific">Clostridium innocuum</name>
    <dbReference type="NCBI Taxonomy" id="1522"/>
    <lineage>
        <taxon>Bacteria</taxon>
        <taxon>Bacillati</taxon>
        <taxon>Bacillota</taxon>
        <taxon>Clostridia</taxon>
        <taxon>Eubacteriales</taxon>
        <taxon>Clostridiaceae</taxon>
        <taxon>Clostridium</taxon>
    </lineage>
</organism>
<gene>
    <name evidence="1" type="ORF">DXA38_07815</name>
</gene>
<dbReference type="EMBL" id="QVEV01000008">
    <property type="protein sequence ID" value="RGC16578.1"/>
    <property type="molecule type" value="Genomic_DNA"/>
</dbReference>
<dbReference type="RefSeq" id="WP_117442688.1">
    <property type="nucleotide sequence ID" value="NZ_JAJFEN010000006.1"/>
</dbReference>
<evidence type="ECO:0000313" key="2">
    <source>
        <dbReference type="Proteomes" id="UP000260025"/>
    </source>
</evidence>
<proteinExistence type="predicted"/>